<protein>
    <submittedName>
        <fullName evidence="2">HDOD domain-containing protein</fullName>
    </submittedName>
</protein>
<sequence>MSVDWKRLRCEHLGEAHPRLLPPSLKLPILPAAVQEFNRLADDPEASLVDLGRVVESDCGLTAQLLRMVNSAALGLKKKASSAQQAIAVLGVRSVRLHLLAAGMQLAMKTHKSKLINMTAFWHTNLERAFVARQVAELLGADENLAFSASLLHDFLLPMLTNELFDDYLRFSETPEDVRRPLVDFEAETFGWDHARASAHVLLAWGLPDDLVCAVLWHHRGLQLLSDVELGRTAAAAVAVAGLVPDPLRQARGGLKHLLWLHEHWPEFDLPRIAEYAAQQLHFLSPAAGQHFTLQRRLEKYTAGLAEK</sequence>
<dbReference type="InterPro" id="IPR052340">
    <property type="entry name" value="RNase_Y/CdgJ"/>
</dbReference>
<dbReference type="PANTHER" id="PTHR33525:SF3">
    <property type="entry name" value="RIBONUCLEASE Y"/>
    <property type="match status" value="1"/>
</dbReference>
<feature type="domain" description="HDOD" evidence="1">
    <location>
        <begin position="27"/>
        <end position="221"/>
    </location>
</feature>
<dbReference type="Gene3D" id="1.10.3210.10">
    <property type="entry name" value="Hypothetical protein af1432"/>
    <property type="match status" value="1"/>
</dbReference>
<comment type="caution">
    <text evidence="2">The sequence shown here is derived from an EMBL/GenBank/DDBJ whole genome shotgun (WGS) entry which is preliminary data.</text>
</comment>
<dbReference type="InterPro" id="IPR013976">
    <property type="entry name" value="HDOD"/>
</dbReference>
<reference evidence="2" key="1">
    <citation type="journal article" date="2020" name="mSystems">
        <title>Genome- and Community-Level Interaction Insights into Carbon Utilization and Element Cycling Functions of Hydrothermarchaeota in Hydrothermal Sediment.</title>
        <authorList>
            <person name="Zhou Z."/>
            <person name="Liu Y."/>
            <person name="Xu W."/>
            <person name="Pan J."/>
            <person name="Luo Z.H."/>
            <person name="Li M."/>
        </authorList>
    </citation>
    <scope>NUCLEOTIDE SEQUENCE [LARGE SCALE GENOMIC DNA]</scope>
    <source>
        <strain evidence="2">SpSt-508</strain>
    </source>
</reference>
<dbReference type="PROSITE" id="PS51833">
    <property type="entry name" value="HDOD"/>
    <property type="match status" value="1"/>
</dbReference>
<gene>
    <name evidence="2" type="ORF">ENS64_17660</name>
</gene>
<name>A0A7C4LNT6_9PLAN</name>
<dbReference type="EMBL" id="DSVQ01000019">
    <property type="protein sequence ID" value="HGT41076.1"/>
    <property type="molecule type" value="Genomic_DNA"/>
</dbReference>
<dbReference type="PANTHER" id="PTHR33525">
    <property type="match status" value="1"/>
</dbReference>
<evidence type="ECO:0000313" key="2">
    <source>
        <dbReference type="EMBL" id="HGT41076.1"/>
    </source>
</evidence>
<dbReference type="Pfam" id="PF08668">
    <property type="entry name" value="HDOD"/>
    <property type="match status" value="1"/>
</dbReference>
<proteinExistence type="predicted"/>
<dbReference type="AlphaFoldDB" id="A0A7C4LNT6"/>
<evidence type="ECO:0000259" key="1">
    <source>
        <dbReference type="PROSITE" id="PS51833"/>
    </source>
</evidence>
<accession>A0A7C4LNT6</accession>
<dbReference type="SUPFAM" id="SSF109604">
    <property type="entry name" value="HD-domain/PDEase-like"/>
    <property type="match status" value="1"/>
</dbReference>
<organism evidence="2">
    <name type="scientific">Schlesneria paludicola</name>
    <dbReference type="NCBI Taxonomy" id="360056"/>
    <lineage>
        <taxon>Bacteria</taxon>
        <taxon>Pseudomonadati</taxon>
        <taxon>Planctomycetota</taxon>
        <taxon>Planctomycetia</taxon>
        <taxon>Planctomycetales</taxon>
        <taxon>Planctomycetaceae</taxon>
        <taxon>Schlesneria</taxon>
    </lineage>
</organism>